<proteinExistence type="predicted"/>
<sequence>MNDTFTVMYFPFYRSVSRVDALQNIVNVPMTATIPEVQDLIQQRLLGGAVELWMPNNAIKTNKRDVLESLLKEKAWNPERFCSSLSELDSDDPLAQVLSFHPGDRATTIPRLAVEVLSAPSPVAPQVLPRASDDEEDDVVPVMRKEFISHIDDIKKAHKSPSASCQPVNYFAIQDGQAKAARRST</sequence>
<accession>A0A1M2VYI8</accession>
<dbReference type="EMBL" id="MNAD01000460">
    <property type="protein sequence ID" value="OJT12667.1"/>
    <property type="molecule type" value="Genomic_DNA"/>
</dbReference>
<name>A0A1M2VYI8_TRAPU</name>
<protein>
    <submittedName>
        <fullName evidence="1">Uncharacterized protein</fullName>
    </submittedName>
</protein>
<reference evidence="1 2" key="1">
    <citation type="submission" date="2016-10" db="EMBL/GenBank/DDBJ databases">
        <title>Genome sequence of the basidiomycete white-rot fungus Trametes pubescens.</title>
        <authorList>
            <person name="Makela M.R."/>
            <person name="Granchi Z."/>
            <person name="Peng M."/>
            <person name="De Vries R.P."/>
            <person name="Grigoriev I."/>
            <person name="Riley R."/>
            <person name="Hilden K."/>
        </authorList>
    </citation>
    <scope>NUCLEOTIDE SEQUENCE [LARGE SCALE GENOMIC DNA]</scope>
    <source>
        <strain evidence="1 2">FBCC735</strain>
    </source>
</reference>
<keyword evidence="2" id="KW-1185">Reference proteome</keyword>
<dbReference type="AlphaFoldDB" id="A0A1M2VYI8"/>
<feature type="non-terminal residue" evidence="1">
    <location>
        <position position="185"/>
    </location>
</feature>
<comment type="caution">
    <text evidence="1">The sequence shown here is derived from an EMBL/GenBank/DDBJ whole genome shotgun (WGS) entry which is preliminary data.</text>
</comment>
<organism evidence="1 2">
    <name type="scientific">Trametes pubescens</name>
    <name type="common">White-rot fungus</name>
    <dbReference type="NCBI Taxonomy" id="154538"/>
    <lineage>
        <taxon>Eukaryota</taxon>
        <taxon>Fungi</taxon>
        <taxon>Dikarya</taxon>
        <taxon>Basidiomycota</taxon>
        <taxon>Agaricomycotina</taxon>
        <taxon>Agaricomycetes</taxon>
        <taxon>Polyporales</taxon>
        <taxon>Polyporaceae</taxon>
        <taxon>Trametes</taxon>
    </lineage>
</organism>
<evidence type="ECO:0000313" key="2">
    <source>
        <dbReference type="Proteomes" id="UP000184267"/>
    </source>
</evidence>
<gene>
    <name evidence="1" type="ORF">TRAPUB_10786</name>
</gene>
<dbReference type="Proteomes" id="UP000184267">
    <property type="component" value="Unassembled WGS sequence"/>
</dbReference>
<evidence type="ECO:0000313" key="1">
    <source>
        <dbReference type="EMBL" id="OJT12667.1"/>
    </source>
</evidence>